<keyword evidence="2" id="KW-1185">Reference proteome</keyword>
<reference evidence="1" key="1">
    <citation type="submission" date="2022-06" db="EMBL/GenBank/DDBJ databases">
        <authorList>
            <person name="Legras J.-L."/>
            <person name="Devillers H."/>
            <person name="Grondin C."/>
        </authorList>
    </citation>
    <scope>NUCLEOTIDE SEQUENCE</scope>
    <source>
        <strain evidence="1">CLIB 1444</strain>
    </source>
</reference>
<comment type="caution">
    <text evidence="1">The sequence shown here is derived from an EMBL/GenBank/DDBJ whole genome shotgun (WGS) entry which is preliminary data.</text>
</comment>
<gene>
    <name evidence="1" type="ORF">CLIB1444_19S00100</name>
</gene>
<accession>A0ACA9YG43</accession>
<name>A0ACA9YG43_9ASCO</name>
<dbReference type="EMBL" id="CALSDN010000019">
    <property type="protein sequence ID" value="CAH6723706.1"/>
    <property type="molecule type" value="Genomic_DNA"/>
</dbReference>
<evidence type="ECO:0000313" key="1">
    <source>
        <dbReference type="EMBL" id="CAH6723706.1"/>
    </source>
</evidence>
<evidence type="ECO:0000313" key="2">
    <source>
        <dbReference type="Proteomes" id="UP001152531"/>
    </source>
</evidence>
<dbReference type="Proteomes" id="UP001152531">
    <property type="component" value="Unassembled WGS sequence"/>
</dbReference>
<protein>
    <submittedName>
        <fullName evidence="1">Uncharacterized protein</fullName>
    </submittedName>
</protein>
<sequence length="100" mass="11589">MVIASCYKKVGVIQTKMTQKNIKKVKENRSTNRIHKFQSSILVGTRASCPVGRKKKNPAYSQVFRKSPPLWNDFKSFKFHEISYQKNLAPFKMGIRHTNS</sequence>
<organism evidence="1 2">
    <name type="scientific">[Candida] jaroonii</name>
    <dbReference type="NCBI Taxonomy" id="467808"/>
    <lineage>
        <taxon>Eukaryota</taxon>
        <taxon>Fungi</taxon>
        <taxon>Dikarya</taxon>
        <taxon>Ascomycota</taxon>
        <taxon>Saccharomycotina</taxon>
        <taxon>Pichiomycetes</taxon>
        <taxon>Debaryomycetaceae</taxon>
        <taxon>Yamadazyma</taxon>
    </lineage>
</organism>
<proteinExistence type="predicted"/>